<dbReference type="GO" id="GO:0016791">
    <property type="term" value="F:phosphatase activity"/>
    <property type="evidence" value="ECO:0007669"/>
    <property type="project" value="InterPro"/>
</dbReference>
<dbReference type="Pfam" id="PF12689">
    <property type="entry name" value="Acid_PPase"/>
    <property type="match status" value="1"/>
</dbReference>
<dbReference type="PROSITE" id="PS50005">
    <property type="entry name" value="TPR"/>
    <property type="match status" value="2"/>
</dbReference>
<dbReference type="Gene3D" id="1.25.40.10">
    <property type="entry name" value="Tetratricopeptide repeat domain"/>
    <property type="match status" value="4"/>
</dbReference>
<dbReference type="Proteomes" id="UP000002729">
    <property type="component" value="Unassembled WGS sequence"/>
</dbReference>
<feature type="repeat" description="TPR" evidence="1">
    <location>
        <begin position="635"/>
        <end position="668"/>
    </location>
</feature>
<sequence>MSTALRAAVALNVVARCAGFARPARRALARRAAIRSAAPELIVLDLDDCVWHPEMYTLNDMPSTPIRGDLDARGEGVVGVKSGLETIRLFPGALRALQECHDGAHDPSRLAVASSADTPLAASIAHAALSILEVVPGVTVRDVLCRGWPAGFEDHIKIGRAPPLSSDKSKTHFPLLREATGVDYDGMLFFDDSNWSDHCRIVAQNCPGVVTQRTPRGMQHSEFVAGLKNGGASDEAALARQRAWWSSVRQFAEEKGLVDGLPEEARDLDDLVASVLGGRTRPQGGGRRPSTAVELETVASLLEAMAEYGASLRVREAALEAVAREKGERHGEVARASLRVGALHLRAGDHAARRDALERALGVSEDAHGAESLEVASVLTHLASTYGALGDAEKRRRLLERALDVYEAQKGENAREVAPILVNLVDAIDDCPESDDEPDDERRMLERALAIEEREYGAEHAEVASTLVSLGAHYASRDEAHKARGLLERALAIEERVLGKTHGDVAPTLGNLGQCYVDLGLPTRASELLERALALEERDRGRSDPEVARTLVALGDCYGDLGDRRRQKELQERALAIFEKKSGDPKTSLDVAACLVSLGDCVGCLGDAKRGKDMIERAHGIEKRVYRSKNSVEAAATLAALGVAYQRLGDYPTARDLLERALKLEEREHGPHHREVAVTLTNLGNCYGDLGEAAKSRDLLERALAIDYREYGRDHRAVAPTLNNLGIAYGRLGDVDKRRRLIDRANAIKGAGDASFSEREDAAGPLAPLTGDAPPPPASGSPAWDLAKSLRSPDARVVREGARPQLPPLASGAPLAPLTGMAPPPPVDGSPGARLPLVSPGRGIGTQLLSASGGDRRGERHLRDREDEQHRLKTLQKRRDDLEEALKHEQRRHGLHHRSVASVLVDLGVCVGDLGDAPGARDHLERALNIYEALLKGGAADCTLSVAETLTDLGHAYGKLGEPLKRRDFFERARTLFEKHYGRHHPDVAIALVNLGTAYGHLGDHRRHREQRALAILEREYGRDDARARNCRAQLRSAAHKLERERGVGSSLVSRLCACVAKPRARVVPSAQALAWLVAWSLTHCAAPFSAVAPRAAELRFDHVQIFADEVAPVADYKRLEAEAAALGARLDAGEALPAGDAFDGLNRDVVRQLVCALQWRVAASCEARDTASVLVSSAADGAGANFVVTAPAAHDADRAAPAWAGLDRWRAAVDAKRGRGSFGVLAFEALGATSCAAVLDAYRRSHRDLLVDDAVVDLGEGVRVVEAYAYRDADGGPDRGTVLRFVERDDGAPLLPGLTPTTADFSRTPRARSDHWVSNVDDRGGFLDTLRDALGYESKVEFASGVVAAGEAVIESTVAGGGEARDGSVVFLPVNNALSPAGHVAQYLEQMGQGVQHVASRVDDLVALVDRANELRDATGEGLAFLNVPRSYYGDLPDAATLARRSGASLEAAEAALDALRAAGAVDAAGLVDLELDAARAEMLVGDGAVAAAVAESRYANLKDMLGDEFDEAGYVAIVRANVLVDAQGDDVLLQIFTQPVLRRAPGEEAPFLEFIQRVCAKRDAPRAGCGGFGIRNFLVLFLSIELNAAADALARADTPAAAANAAARLGCLRRQLAASNPILAAISDAAAAEADGLAAGDETAVDAARRRKDGGQRELQAVSAAFADEMRAIREEGA</sequence>
<dbReference type="PANTHER" id="PTHR19959:SF119">
    <property type="entry name" value="FUNGAL LIPASE-LIKE DOMAIN-CONTAINING PROTEIN"/>
    <property type="match status" value="1"/>
</dbReference>
<evidence type="ECO:0008006" key="5">
    <source>
        <dbReference type="Google" id="ProtNLM"/>
    </source>
</evidence>
<organism evidence="4">
    <name type="scientific">Aureococcus anophagefferens</name>
    <name type="common">Harmful bloom alga</name>
    <dbReference type="NCBI Taxonomy" id="44056"/>
    <lineage>
        <taxon>Eukaryota</taxon>
        <taxon>Sar</taxon>
        <taxon>Stramenopiles</taxon>
        <taxon>Ochrophyta</taxon>
        <taxon>Pelagophyceae</taxon>
        <taxon>Pelagomonadales</taxon>
        <taxon>Pelagomonadaceae</taxon>
        <taxon>Aureococcus</taxon>
    </lineage>
</organism>
<dbReference type="EMBL" id="GL833127">
    <property type="protein sequence ID" value="EGB08741.1"/>
    <property type="molecule type" value="Genomic_DNA"/>
</dbReference>
<dbReference type="Pfam" id="PF13374">
    <property type="entry name" value="TPR_10"/>
    <property type="match status" value="1"/>
</dbReference>
<feature type="region of interest" description="Disordered" evidence="2">
    <location>
        <begin position="800"/>
        <end position="824"/>
    </location>
</feature>
<dbReference type="KEGG" id="aaf:AURANDRAFT_71568"/>
<dbReference type="SMART" id="SM00028">
    <property type="entry name" value="TPR"/>
    <property type="match status" value="9"/>
</dbReference>
<evidence type="ECO:0000256" key="2">
    <source>
        <dbReference type="SAM" id="MobiDB-lite"/>
    </source>
</evidence>
<protein>
    <recommendedName>
        <fullName evidence="5">Kinesin light chain</fullName>
    </recommendedName>
</protein>
<dbReference type="SUPFAM" id="SSF54593">
    <property type="entry name" value="Glyoxalase/Bleomycin resistance protein/Dihydroxybiphenyl dioxygenase"/>
    <property type="match status" value="1"/>
</dbReference>
<feature type="compositionally biased region" description="Low complexity" evidence="2">
    <location>
        <begin position="808"/>
        <end position="818"/>
    </location>
</feature>
<dbReference type="InterPro" id="IPR023214">
    <property type="entry name" value="HAD_sf"/>
</dbReference>
<proteinExistence type="predicted"/>
<dbReference type="eggNOG" id="KOG1840">
    <property type="taxonomic scope" value="Eukaryota"/>
</dbReference>
<keyword evidence="1" id="KW-0802">TPR repeat</keyword>
<feature type="repeat" description="TPR" evidence="1">
    <location>
        <begin position="506"/>
        <end position="539"/>
    </location>
</feature>
<feature type="region of interest" description="Disordered" evidence="2">
    <location>
        <begin position="847"/>
        <end position="869"/>
    </location>
</feature>
<dbReference type="SUPFAM" id="SSF48452">
    <property type="entry name" value="TPR-like"/>
    <property type="match status" value="4"/>
</dbReference>
<feature type="compositionally biased region" description="Basic and acidic residues" evidence="2">
    <location>
        <begin position="854"/>
        <end position="869"/>
    </location>
</feature>
<dbReference type="Pfam" id="PF13424">
    <property type="entry name" value="TPR_12"/>
    <property type="match status" value="3"/>
</dbReference>
<dbReference type="OrthoDB" id="414569at2759"/>
<dbReference type="InterPro" id="IPR011990">
    <property type="entry name" value="TPR-like_helical_dom_sf"/>
</dbReference>
<reference evidence="3 4" key="1">
    <citation type="journal article" date="2011" name="Proc. Natl. Acad. Sci. U.S.A.">
        <title>Niche of harmful alga Aureococcus anophagefferens revealed through ecogenomics.</title>
        <authorList>
            <person name="Gobler C.J."/>
            <person name="Berry D.L."/>
            <person name="Dyhrman S.T."/>
            <person name="Wilhelm S.W."/>
            <person name="Salamov A."/>
            <person name="Lobanov A.V."/>
            <person name="Zhang Y."/>
            <person name="Collier J.L."/>
            <person name="Wurch L.L."/>
            <person name="Kustka A.B."/>
            <person name="Dill B.D."/>
            <person name="Shah M."/>
            <person name="VerBerkmoes N.C."/>
            <person name="Kuo A."/>
            <person name="Terry A."/>
            <person name="Pangilinan J."/>
            <person name="Lindquist E.A."/>
            <person name="Lucas S."/>
            <person name="Paulsen I.T."/>
            <person name="Hattenrath-Lehmann T.K."/>
            <person name="Talmage S.C."/>
            <person name="Walker E.A."/>
            <person name="Koch F."/>
            <person name="Burson A.M."/>
            <person name="Marcoval M.A."/>
            <person name="Tang Y.Z."/>
            <person name="Lecleir G.R."/>
            <person name="Coyne K.J."/>
            <person name="Berg G.M."/>
            <person name="Bertrand E.M."/>
            <person name="Saito M.A."/>
            <person name="Gladyshev V.N."/>
            <person name="Grigoriev I.V."/>
        </authorList>
    </citation>
    <scope>NUCLEOTIDE SEQUENCE [LARGE SCALE GENOMIC DNA]</scope>
    <source>
        <strain evidence="4">CCMP 1984</strain>
    </source>
</reference>
<evidence type="ECO:0000256" key="1">
    <source>
        <dbReference type="PROSITE-ProRule" id="PRU00339"/>
    </source>
</evidence>
<dbReference type="GeneID" id="20228285"/>
<accession>F0Y8B6</accession>
<dbReference type="Gene3D" id="3.10.180.10">
    <property type="entry name" value="2,3-Dihydroxybiphenyl 1,2-Dioxygenase, domain 1"/>
    <property type="match status" value="2"/>
</dbReference>
<dbReference type="InterPro" id="IPR029068">
    <property type="entry name" value="Glyas_Bleomycin-R_OHBP_Dase"/>
</dbReference>
<dbReference type="RefSeq" id="XP_009036726.1">
    <property type="nucleotide sequence ID" value="XM_009038478.1"/>
</dbReference>
<dbReference type="InterPro" id="IPR010036">
    <property type="entry name" value="MDP_1_eu_arc"/>
</dbReference>
<evidence type="ECO:0000313" key="3">
    <source>
        <dbReference type="EMBL" id="EGB08741.1"/>
    </source>
</evidence>
<dbReference type="InParanoid" id="F0Y8B6"/>
<gene>
    <name evidence="3" type="ORF">AURANDRAFT_71568</name>
</gene>
<dbReference type="SUPFAM" id="SSF56784">
    <property type="entry name" value="HAD-like"/>
    <property type="match status" value="1"/>
</dbReference>
<dbReference type="InterPro" id="IPR036412">
    <property type="entry name" value="HAD-like_sf"/>
</dbReference>
<evidence type="ECO:0000313" key="4">
    <source>
        <dbReference type="Proteomes" id="UP000002729"/>
    </source>
</evidence>
<feature type="region of interest" description="Disordered" evidence="2">
    <location>
        <begin position="752"/>
        <end position="786"/>
    </location>
</feature>
<dbReference type="Pfam" id="PF13181">
    <property type="entry name" value="TPR_8"/>
    <property type="match status" value="1"/>
</dbReference>
<keyword evidence="4" id="KW-1185">Reference proteome</keyword>
<name>F0Y8B6_AURAN</name>
<dbReference type="Gene3D" id="3.40.50.1000">
    <property type="entry name" value="HAD superfamily/HAD-like"/>
    <property type="match status" value="1"/>
</dbReference>
<dbReference type="PANTHER" id="PTHR19959">
    <property type="entry name" value="KINESIN LIGHT CHAIN"/>
    <property type="match status" value="1"/>
</dbReference>
<dbReference type="InterPro" id="IPR019734">
    <property type="entry name" value="TPR_rpt"/>
</dbReference>